<dbReference type="HOGENOM" id="CLU_026490_2_0_9"/>
<gene>
    <name evidence="2" type="ORF">U729_2417</name>
</gene>
<reference evidence="2 3" key="1">
    <citation type="journal article" date="2015" name="Infect. Genet. Evol.">
        <title>Genomic sequences of six botulinum neurotoxin-producing strains representing three clostridial species illustrate the mobility and diversity of botulinum neurotoxin genes.</title>
        <authorList>
            <person name="Smith T.J."/>
            <person name="Hill K.K."/>
            <person name="Xie G."/>
            <person name="Foley B.T."/>
            <person name="Williamson C.H."/>
            <person name="Foster J.T."/>
            <person name="Johnson S.L."/>
            <person name="Chertkov O."/>
            <person name="Teshima H."/>
            <person name="Gibbons H.S."/>
            <person name="Johnsky L.A."/>
            <person name="Karavis M.A."/>
            <person name="Smith L.A."/>
        </authorList>
    </citation>
    <scope>NUCLEOTIDE SEQUENCE [LARGE SCALE GENOMIC DNA]</scope>
    <source>
        <strain evidence="2">Sullivan</strain>
    </source>
</reference>
<feature type="transmembrane region" description="Helical" evidence="1">
    <location>
        <begin position="538"/>
        <end position="553"/>
    </location>
</feature>
<dbReference type="PANTHER" id="PTHR31299:SF0">
    <property type="entry name" value="ESTERASE, PUTATIVE (AFU_ORTHOLOGUE AFUA_1G05850)-RELATED"/>
    <property type="match status" value="1"/>
</dbReference>
<evidence type="ECO:0000313" key="3">
    <source>
        <dbReference type="Proteomes" id="UP000030635"/>
    </source>
</evidence>
<dbReference type="InterPro" id="IPR007815">
    <property type="entry name" value="Emycin_Estase"/>
</dbReference>
<dbReference type="InterPro" id="IPR052036">
    <property type="entry name" value="Hydrolase/PRTase-associated"/>
</dbReference>
<dbReference type="CDD" id="cd14728">
    <property type="entry name" value="Ere-like"/>
    <property type="match status" value="1"/>
</dbReference>
<dbReference type="KEGG" id="cbv:U729_2417"/>
<dbReference type="Pfam" id="PF05139">
    <property type="entry name" value="Erythro_esteras"/>
    <property type="match status" value="1"/>
</dbReference>
<feature type="transmembrane region" description="Helical" evidence="1">
    <location>
        <begin position="515"/>
        <end position="532"/>
    </location>
</feature>
<dbReference type="EMBL" id="CP006905">
    <property type="protein sequence ID" value="AIY82490.1"/>
    <property type="molecule type" value="Genomic_DNA"/>
</dbReference>
<dbReference type="Proteomes" id="UP000030635">
    <property type="component" value="Chromosome"/>
</dbReference>
<dbReference type="RefSeq" id="WP_039315340.1">
    <property type="nucleotide sequence ID" value="NZ_CP006905.1"/>
</dbReference>
<dbReference type="Gene3D" id="3.40.1660.10">
    <property type="entry name" value="EreA-like (biosynthetic domain)"/>
    <property type="match status" value="1"/>
</dbReference>
<organism evidence="2 3">
    <name type="scientific">Clostridium baratii str. Sullivan</name>
    <dbReference type="NCBI Taxonomy" id="1415775"/>
    <lineage>
        <taxon>Bacteria</taxon>
        <taxon>Bacillati</taxon>
        <taxon>Bacillota</taxon>
        <taxon>Clostridia</taxon>
        <taxon>Eubacteriales</taxon>
        <taxon>Clostridiaceae</taxon>
        <taxon>Clostridium</taxon>
    </lineage>
</organism>
<keyword evidence="1" id="KW-0812">Transmembrane</keyword>
<evidence type="ECO:0000256" key="1">
    <source>
        <dbReference type="SAM" id="Phobius"/>
    </source>
</evidence>
<dbReference type="GO" id="GO:0046677">
    <property type="term" value="P:response to antibiotic"/>
    <property type="evidence" value="ECO:0007669"/>
    <property type="project" value="InterPro"/>
</dbReference>
<name>A0A0A7FU77_9CLOT</name>
<protein>
    <submittedName>
        <fullName evidence="2">Erythromycin esterase family protein</fullName>
    </submittedName>
</protein>
<dbReference type="OrthoDB" id="9810066at2"/>
<keyword evidence="1" id="KW-1133">Transmembrane helix</keyword>
<dbReference type="AlphaFoldDB" id="A0A0A7FU77"/>
<proteinExistence type="predicted"/>
<feature type="transmembrane region" description="Helical" evidence="1">
    <location>
        <begin position="490"/>
        <end position="510"/>
    </location>
</feature>
<sequence length="564" mass="66282">MKKVNIVLIIFISTIFTPFINVFASDNSYNILEGSSYKLPNDDLNALKPILKDKEIIGVGEATHGTKEFFEMKHRLFKFLVEEMDFKVFAMEESMSNMELINEYILGKDYKLDKLMSNLLAPWQTKEMMDLINWAKEYNNKVSKENKIRFYGFDSQENNDGLETILKNYYDKVDSLSFKEMYKKTNKDDYKNVVFYKSIEDNLKNNKEKYIKQTSKKEYEFIEKAVENMIGFNNDNSALNREKKMAKNVSWIKDYEKKYYKDNKIMLWGHNGHISIGKSNGQMGYLLKEEYGEKYYSIGQIFYSGYFMSDFRTEEEGKFKRFYLSESELNSVSGKINELYPNDNTLFFDFKEASKNEELDKIFSKNMYLNEWGSEDESYATRAREKEILNNRFDSVIYFKDTKESTYLKSNGILKDVEVSAKRIIKTNIIYSIIYILITIIGTQIHDKNKKDNKDENKTGILLTATVIYFGIADIFNSIVLMAFVSNKGYLDIIRIIVYLGSIIPSVLIIRKNKIGVYGYFIFLLLKIIIDIGEISTVITYLFQGVILFYFIYRKRKIFNFGHV</sequence>
<dbReference type="Gene3D" id="3.30.1870.10">
    <property type="entry name" value="EreA-like, domain 2"/>
    <property type="match status" value="1"/>
</dbReference>
<dbReference type="SUPFAM" id="SSF159501">
    <property type="entry name" value="EreA/ChaN-like"/>
    <property type="match status" value="1"/>
</dbReference>
<accession>A0A0A7FU77</accession>
<evidence type="ECO:0000313" key="2">
    <source>
        <dbReference type="EMBL" id="AIY82490.1"/>
    </source>
</evidence>
<dbReference type="Gene3D" id="1.20.1440.30">
    <property type="entry name" value="Biosynthetic Protein domain"/>
    <property type="match status" value="1"/>
</dbReference>
<feature type="transmembrane region" description="Helical" evidence="1">
    <location>
        <begin position="429"/>
        <end position="447"/>
    </location>
</feature>
<feature type="transmembrane region" description="Helical" evidence="1">
    <location>
        <begin position="459"/>
        <end position="484"/>
    </location>
</feature>
<keyword evidence="1" id="KW-0472">Membrane</keyword>
<dbReference type="eggNOG" id="COG2312">
    <property type="taxonomic scope" value="Bacteria"/>
</dbReference>
<keyword evidence="3" id="KW-1185">Reference proteome</keyword>
<dbReference type="PANTHER" id="PTHR31299">
    <property type="entry name" value="ESTERASE, PUTATIVE (AFU_ORTHOLOGUE AFUA_1G05850)-RELATED"/>
    <property type="match status" value="1"/>
</dbReference>